<evidence type="ECO:0000259" key="6">
    <source>
        <dbReference type="PROSITE" id="PS50905"/>
    </source>
</evidence>
<comment type="caution">
    <text evidence="7">The sequence shown here is derived from an EMBL/GenBank/DDBJ whole genome shotgun (WGS) entry which is preliminary data.</text>
</comment>
<dbReference type="EMBL" id="JAVDXZ010000001">
    <property type="protein sequence ID" value="MDR7330885.1"/>
    <property type="molecule type" value="Genomic_DNA"/>
</dbReference>
<proteinExistence type="predicted"/>
<protein>
    <recommendedName>
        <fullName evidence="5">Ferritin</fullName>
    </recommendedName>
</protein>
<keyword evidence="2 5" id="KW-0479">Metal-binding</keyword>
<sequence>MAIPPQLLRAMNDQVTNEFQAAYVYMQLAYEMDRLALVGMRDWFKIQAAEERIHAEKFATHILDRDEKIELHNVEIGRLEINSALEAFEAALEHERKVSAEIREIARISDEEKDYDSRTLVNWFLNEQIEEESTVGEIIDRLKIIGEDGAGVLRLDAELGSRTGQGQAG</sequence>
<dbReference type="PANTHER" id="PTHR11431">
    <property type="entry name" value="FERRITIN"/>
    <property type="match status" value="1"/>
</dbReference>
<accession>A0ABU2A128</accession>
<evidence type="ECO:0000256" key="3">
    <source>
        <dbReference type="ARBA" id="ARBA00023002"/>
    </source>
</evidence>
<keyword evidence="4 5" id="KW-0408">Iron</keyword>
<organism evidence="7 8">
    <name type="scientific">Corynebacterium guangdongense</name>
    <dbReference type="NCBI Taxonomy" id="1783348"/>
    <lineage>
        <taxon>Bacteria</taxon>
        <taxon>Bacillati</taxon>
        <taxon>Actinomycetota</taxon>
        <taxon>Actinomycetes</taxon>
        <taxon>Mycobacteriales</taxon>
        <taxon>Corynebacteriaceae</taxon>
        <taxon>Corynebacterium</taxon>
    </lineage>
</organism>
<dbReference type="Pfam" id="PF00210">
    <property type="entry name" value="Ferritin"/>
    <property type="match status" value="1"/>
</dbReference>
<dbReference type="RefSeq" id="WP_290197048.1">
    <property type="nucleotide sequence ID" value="NZ_CP047654.1"/>
</dbReference>
<evidence type="ECO:0000313" key="8">
    <source>
        <dbReference type="Proteomes" id="UP001180840"/>
    </source>
</evidence>
<dbReference type="PANTHER" id="PTHR11431:SF127">
    <property type="entry name" value="BACTERIAL NON-HEME FERRITIN"/>
    <property type="match status" value="1"/>
</dbReference>
<name>A0ABU2A128_9CORY</name>
<dbReference type="Gene3D" id="1.20.1260.10">
    <property type="match status" value="1"/>
</dbReference>
<dbReference type="InterPro" id="IPR041719">
    <property type="entry name" value="Ferritin_prok"/>
</dbReference>
<evidence type="ECO:0000256" key="4">
    <source>
        <dbReference type="ARBA" id="ARBA00023004"/>
    </source>
</evidence>
<dbReference type="InterPro" id="IPR008331">
    <property type="entry name" value="Ferritin_DPS_dom"/>
</dbReference>
<dbReference type="InterPro" id="IPR001519">
    <property type="entry name" value="Ferritin"/>
</dbReference>
<keyword evidence="3 7" id="KW-0560">Oxidoreductase</keyword>
<reference evidence="7" key="1">
    <citation type="submission" date="2023-07" db="EMBL/GenBank/DDBJ databases">
        <title>Sequencing the genomes of 1000 actinobacteria strains.</title>
        <authorList>
            <person name="Klenk H.-P."/>
        </authorList>
    </citation>
    <scope>NUCLEOTIDE SEQUENCE</scope>
    <source>
        <strain evidence="7">DSM 107476</strain>
    </source>
</reference>
<dbReference type="SUPFAM" id="SSF47240">
    <property type="entry name" value="Ferritin-like"/>
    <property type="match status" value="1"/>
</dbReference>
<evidence type="ECO:0000256" key="1">
    <source>
        <dbReference type="ARBA" id="ARBA00022434"/>
    </source>
</evidence>
<dbReference type="CDD" id="cd01055">
    <property type="entry name" value="Nonheme_Ferritin"/>
    <property type="match status" value="1"/>
</dbReference>
<dbReference type="InterPro" id="IPR009040">
    <property type="entry name" value="Ferritin-like_diiron"/>
</dbReference>
<gene>
    <name evidence="7" type="ORF">J2S39_002561</name>
</gene>
<evidence type="ECO:0000256" key="2">
    <source>
        <dbReference type="ARBA" id="ARBA00022723"/>
    </source>
</evidence>
<feature type="domain" description="Ferritin-like diiron" evidence="6">
    <location>
        <begin position="1"/>
        <end position="146"/>
    </location>
</feature>
<dbReference type="InterPro" id="IPR009078">
    <property type="entry name" value="Ferritin-like_SF"/>
</dbReference>
<keyword evidence="1 5" id="KW-0409">Iron storage</keyword>
<keyword evidence="8" id="KW-1185">Reference proteome</keyword>
<evidence type="ECO:0000313" key="7">
    <source>
        <dbReference type="EMBL" id="MDR7330885.1"/>
    </source>
</evidence>
<dbReference type="GO" id="GO:0016491">
    <property type="term" value="F:oxidoreductase activity"/>
    <property type="evidence" value="ECO:0007669"/>
    <property type="project" value="UniProtKB-KW"/>
</dbReference>
<evidence type="ECO:0000256" key="5">
    <source>
        <dbReference type="RuleBase" id="RU361145"/>
    </source>
</evidence>
<dbReference type="Proteomes" id="UP001180840">
    <property type="component" value="Unassembled WGS sequence"/>
</dbReference>
<dbReference type="InterPro" id="IPR012347">
    <property type="entry name" value="Ferritin-like"/>
</dbReference>
<dbReference type="PROSITE" id="PS50905">
    <property type="entry name" value="FERRITIN_LIKE"/>
    <property type="match status" value="1"/>
</dbReference>